<keyword evidence="4" id="KW-0863">Zinc-finger</keyword>
<dbReference type="CDD" id="cd00200">
    <property type="entry name" value="WD40"/>
    <property type="match status" value="1"/>
</dbReference>
<evidence type="ECO:0000259" key="8">
    <source>
        <dbReference type="Pfam" id="PF02176"/>
    </source>
</evidence>
<protein>
    <recommendedName>
        <fullName evidence="8">TRAF-type domain-containing protein</fullName>
    </recommendedName>
</protein>
<evidence type="ECO:0000256" key="7">
    <source>
        <dbReference type="SAM" id="SignalP"/>
    </source>
</evidence>
<name>A0ABQ9FSJ9_TEGGR</name>
<evidence type="ECO:0000256" key="1">
    <source>
        <dbReference type="ARBA" id="ARBA00022574"/>
    </source>
</evidence>
<accession>A0ABQ9FSJ9</accession>
<evidence type="ECO:0000256" key="5">
    <source>
        <dbReference type="ARBA" id="ARBA00022833"/>
    </source>
</evidence>
<dbReference type="InterPro" id="IPR020472">
    <property type="entry name" value="WD40_PAC1"/>
</dbReference>
<dbReference type="InterPro" id="IPR013083">
    <property type="entry name" value="Znf_RING/FYVE/PHD"/>
</dbReference>
<comment type="caution">
    <text evidence="9">The sequence shown here is derived from an EMBL/GenBank/DDBJ whole genome shotgun (WGS) entry which is preliminary data.</text>
</comment>
<dbReference type="SMART" id="SM00320">
    <property type="entry name" value="WD40"/>
    <property type="match status" value="4"/>
</dbReference>
<dbReference type="PRINTS" id="PR00320">
    <property type="entry name" value="GPROTEINBRPT"/>
</dbReference>
<keyword evidence="10" id="KW-1185">Reference proteome</keyword>
<reference evidence="9 10" key="1">
    <citation type="submission" date="2022-12" db="EMBL/GenBank/DDBJ databases">
        <title>Chromosome-level genome of Tegillarca granosa.</title>
        <authorList>
            <person name="Kim J."/>
        </authorList>
    </citation>
    <scope>NUCLEOTIDE SEQUENCE [LARGE SCALE GENOMIC DNA]</scope>
    <source>
        <strain evidence="9">Teg-2019</strain>
        <tissue evidence="9">Adductor muscle</tissue>
    </source>
</reference>
<feature type="signal peptide" evidence="7">
    <location>
        <begin position="1"/>
        <end position="20"/>
    </location>
</feature>
<feature type="repeat" description="WD" evidence="6">
    <location>
        <begin position="120"/>
        <end position="150"/>
    </location>
</feature>
<organism evidence="9 10">
    <name type="scientific">Tegillarca granosa</name>
    <name type="common">Malaysian cockle</name>
    <name type="synonym">Anadara granosa</name>
    <dbReference type="NCBI Taxonomy" id="220873"/>
    <lineage>
        <taxon>Eukaryota</taxon>
        <taxon>Metazoa</taxon>
        <taxon>Spiralia</taxon>
        <taxon>Lophotrochozoa</taxon>
        <taxon>Mollusca</taxon>
        <taxon>Bivalvia</taxon>
        <taxon>Autobranchia</taxon>
        <taxon>Pteriomorphia</taxon>
        <taxon>Arcoida</taxon>
        <taxon>Arcoidea</taxon>
        <taxon>Arcidae</taxon>
        <taxon>Tegillarca</taxon>
    </lineage>
</organism>
<dbReference type="SUPFAM" id="SSF50978">
    <property type="entry name" value="WD40 repeat-like"/>
    <property type="match status" value="1"/>
</dbReference>
<keyword evidence="7" id="KW-0732">Signal</keyword>
<dbReference type="PANTHER" id="PTHR19848">
    <property type="entry name" value="WD40 REPEAT PROTEIN"/>
    <property type="match status" value="1"/>
</dbReference>
<dbReference type="Pfam" id="PF02176">
    <property type="entry name" value="zf-TRAF"/>
    <property type="match status" value="1"/>
</dbReference>
<feature type="repeat" description="WD" evidence="6">
    <location>
        <begin position="161"/>
        <end position="200"/>
    </location>
</feature>
<proteinExistence type="predicted"/>
<dbReference type="InterPro" id="IPR036322">
    <property type="entry name" value="WD40_repeat_dom_sf"/>
</dbReference>
<evidence type="ECO:0000313" key="9">
    <source>
        <dbReference type="EMBL" id="KAJ8318673.1"/>
    </source>
</evidence>
<dbReference type="PROSITE" id="PS50082">
    <property type="entry name" value="WD_REPEATS_2"/>
    <property type="match status" value="2"/>
</dbReference>
<dbReference type="InterPro" id="IPR001293">
    <property type="entry name" value="Znf_TRAF"/>
</dbReference>
<dbReference type="PROSITE" id="PS50294">
    <property type="entry name" value="WD_REPEATS_REGION"/>
    <property type="match status" value="1"/>
</dbReference>
<dbReference type="InterPro" id="IPR015943">
    <property type="entry name" value="WD40/YVTN_repeat-like_dom_sf"/>
</dbReference>
<dbReference type="EMBL" id="JARBDR010000214">
    <property type="protein sequence ID" value="KAJ8318673.1"/>
    <property type="molecule type" value="Genomic_DNA"/>
</dbReference>
<evidence type="ECO:0000256" key="4">
    <source>
        <dbReference type="ARBA" id="ARBA00022771"/>
    </source>
</evidence>
<dbReference type="PANTHER" id="PTHR19848:SF6">
    <property type="entry name" value="E3 UBIQUITIN-PROTEIN LIGASE TRAF7"/>
    <property type="match status" value="1"/>
</dbReference>
<evidence type="ECO:0000313" key="10">
    <source>
        <dbReference type="Proteomes" id="UP001217089"/>
    </source>
</evidence>
<evidence type="ECO:0000256" key="2">
    <source>
        <dbReference type="ARBA" id="ARBA00022723"/>
    </source>
</evidence>
<dbReference type="Pfam" id="PF00400">
    <property type="entry name" value="WD40"/>
    <property type="match status" value="3"/>
</dbReference>
<keyword evidence="5" id="KW-0862">Zinc</keyword>
<evidence type="ECO:0000256" key="6">
    <source>
        <dbReference type="PROSITE-ProRule" id="PRU00221"/>
    </source>
</evidence>
<dbReference type="InterPro" id="IPR001680">
    <property type="entry name" value="WD40_rpt"/>
</dbReference>
<keyword evidence="3" id="KW-0677">Repeat</keyword>
<evidence type="ECO:0000256" key="3">
    <source>
        <dbReference type="ARBA" id="ARBA00022737"/>
    </source>
</evidence>
<dbReference type="Gene3D" id="2.130.10.10">
    <property type="entry name" value="YVTN repeat-like/Quinoprotein amine dehydrogenase"/>
    <property type="match status" value="1"/>
</dbReference>
<gene>
    <name evidence="9" type="ORF">KUTeg_003764</name>
</gene>
<feature type="chain" id="PRO_5045952579" description="TRAF-type domain-containing protein" evidence="7">
    <location>
        <begin position="21"/>
        <end position="304"/>
    </location>
</feature>
<dbReference type="Gene3D" id="3.30.40.10">
    <property type="entry name" value="Zinc/RING finger domain, C3HC4 (zinc finger)"/>
    <property type="match status" value="1"/>
</dbReference>
<sequence>MFLSLKSFLVVRLLEHEANCDFMPVDCPNNTGCPPLLKKDLEDHLRGCNNVKCPHQIHGNEGFYTENRRENTGHAVFFKSKRPRNRIFKIYDELTHINNLRNVSVGVYDPQQMFKCRGTFVGHQGPVWCLCVFGDYLFSGSSDKTIKVWDTGNNYKCLKTLEGHSGIVLAICTYGNKLYSGSQDSTINIWSIDNFEKIGAVDAHDNPVCTLASAKNMLFSGSLRVIKVWDVHTHQLKHELTGLNHWVRALAATQQHLYSGSYQTIKIWDLDTLECLQLLETSGGSVWELDSKKQVTTLKGMEYG</sequence>
<keyword evidence="2" id="KW-0479">Metal-binding</keyword>
<dbReference type="Proteomes" id="UP001217089">
    <property type="component" value="Unassembled WGS sequence"/>
</dbReference>
<keyword evidence="1 6" id="KW-0853">WD repeat</keyword>
<feature type="domain" description="TRAF-type" evidence="8">
    <location>
        <begin position="16"/>
        <end position="59"/>
    </location>
</feature>